<dbReference type="Pfam" id="PF13238">
    <property type="entry name" value="AAA_18"/>
    <property type="match status" value="1"/>
</dbReference>
<dbReference type="SUPFAM" id="SSF52540">
    <property type="entry name" value="P-loop containing nucleoside triphosphate hydrolases"/>
    <property type="match status" value="1"/>
</dbReference>
<evidence type="ECO:0008006" key="3">
    <source>
        <dbReference type="Google" id="ProtNLM"/>
    </source>
</evidence>
<dbReference type="EMBL" id="CP003723">
    <property type="protein sequence ID" value="AGM24558.1"/>
    <property type="molecule type" value="Genomic_DNA"/>
</dbReference>
<dbReference type="InterPro" id="IPR052922">
    <property type="entry name" value="Cytidylate_Kinase-2"/>
</dbReference>
<reference evidence="1 2" key="1">
    <citation type="submission" date="2012-07" db="EMBL/GenBank/DDBJ databases">
        <title>The Genome Sequence of Fusobacterium sp. 4_8.</title>
        <authorList>
            <consortium name="The Broad Institute Genome Sequencing Platform"/>
            <person name="Earl A."/>
            <person name="Ward D."/>
            <person name="Feldgarden M."/>
            <person name="Gevers D."/>
            <person name="Sibley C.D."/>
            <person name="White A.P."/>
            <person name="Crowley S."/>
            <person name="Surette M."/>
            <person name="Strauss J.C."/>
            <person name="Ambrose C.E."/>
            <person name="Allen-Vercoe E."/>
            <person name="Walker B."/>
            <person name="Young S.K."/>
            <person name="Zeng Q."/>
            <person name="Gargeya S."/>
            <person name="Fitzgerald M."/>
            <person name="Haas B."/>
            <person name="Abouelleil A."/>
            <person name="Alvarado L."/>
            <person name="Arachchi H.M."/>
            <person name="Berlin A.M."/>
            <person name="Chapman S.B."/>
            <person name="Goldberg J."/>
            <person name="Griggs A."/>
            <person name="Gujja S."/>
            <person name="Hansen M."/>
            <person name="Howarth C."/>
            <person name="Imamovic A."/>
            <person name="Larimer J."/>
            <person name="McCowen C."/>
            <person name="Montmayeur A."/>
            <person name="Murphy C."/>
            <person name="Neiman D."/>
            <person name="Pearson M."/>
            <person name="Priest M."/>
            <person name="Roberts A."/>
            <person name="Saif S."/>
            <person name="Shea T."/>
            <person name="Sisk P."/>
            <person name="Sykes S."/>
            <person name="Wortman J."/>
            <person name="Nusbaum C."/>
            <person name="Birren B."/>
        </authorList>
    </citation>
    <scope>NUCLEOTIDE SEQUENCE [LARGE SCALE GENOMIC DNA]</scope>
    <source>
        <strain evidence="1 2">4_8</strain>
    </source>
</reference>
<evidence type="ECO:0000313" key="2">
    <source>
        <dbReference type="Proteomes" id="UP000014361"/>
    </source>
</evidence>
<dbReference type="Proteomes" id="UP000014361">
    <property type="component" value="Chromosome"/>
</dbReference>
<dbReference type="AlphaFoldDB" id="R9RE27"/>
<protein>
    <recommendedName>
        <fullName evidence="3">DNA topology modulation protein FlaR</fullName>
    </recommendedName>
</protein>
<sequence>MKIYIIGCSGTGKTYLAKKLSNKYNIPHYDLDNIYWDNSSQKYGIKTEIEKRDKLLQDILEEDSWIIEGIYYKWLEQSFKEADIIYILDLPKYIYKFRIIKRFIKRKLKLEISKKETLKSLLDLLKWTDKFQNENMKEIIKIFEKYKEKVHFIKNKNEIKKILEF</sequence>
<accession>R9RE27</accession>
<dbReference type="RefSeq" id="WP_016340151.1">
    <property type="nucleotide sequence ID" value="NC_021281.1"/>
</dbReference>
<dbReference type="KEGG" id="fus:HMPREF0409_01962"/>
<name>R9RE27_9FUSO</name>
<dbReference type="PANTHER" id="PTHR37816:SF2">
    <property type="entry name" value="DNA TOPOLOGY MODULATION PROTEIN FLAR-RELATED PROTEIN"/>
    <property type="match status" value="1"/>
</dbReference>
<dbReference type="PATRIC" id="fig|469607.3.peg.2127"/>
<dbReference type="InterPro" id="IPR027417">
    <property type="entry name" value="P-loop_NTPase"/>
</dbReference>
<gene>
    <name evidence="1" type="ORF">HMPREF0409_01962</name>
</gene>
<dbReference type="Gene3D" id="3.40.50.300">
    <property type="entry name" value="P-loop containing nucleotide triphosphate hydrolases"/>
    <property type="match status" value="1"/>
</dbReference>
<organism evidence="1 2">
    <name type="scientific">Fusobacterium animalis 4_8</name>
    <dbReference type="NCBI Taxonomy" id="469607"/>
    <lineage>
        <taxon>Bacteria</taxon>
        <taxon>Fusobacteriati</taxon>
        <taxon>Fusobacteriota</taxon>
        <taxon>Fusobacteriia</taxon>
        <taxon>Fusobacteriales</taxon>
        <taxon>Fusobacteriaceae</taxon>
        <taxon>Fusobacterium</taxon>
    </lineage>
</organism>
<dbReference type="PANTHER" id="PTHR37816">
    <property type="entry name" value="YALI0E33011P"/>
    <property type="match status" value="1"/>
</dbReference>
<proteinExistence type="predicted"/>
<evidence type="ECO:0000313" key="1">
    <source>
        <dbReference type="EMBL" id="AGM24558.1"/>
    </source>
</evidence>
<dbReference type="HOGENOM" id="CLU_092618_3_0_0"/>